<dbReference type="Proteomes" id="UP001225134">
    <property type="component" value="Unassembled WGS sequence"/>
</dbReference>
<gene>
    <name evidence="1" type="ORF">QQA45_04705</name>
</gene>
<keyword evidence="2" id="KW-1185">Reference proteome</keyword>
<organism evidence="1 2">
    <name type="scientific">Sneathia sanguinegens</name>
    <dbReference type="NCBI Taxonomy" id="40543"/>
    <lineage>
        <taxon>Bacteria</taxon>
        <taxon>Fusobacteriati</taxon>
        <taxon>Fusobacteriota</taxon>
        <taxon>Fusobacteriia</taxon>
        <taxon>Fusobacteriales</taxon>
        <taxon>Leptotrichiaceae</taxon>
        <taxon>Sneathia</taxon>
    </lineage>
</organism>
<comment type="caution">
    <text evidence="1">The sequence shown here is derived from an EMBL/GenBank/DDBJ whole genome shotgun (WGS) entry which is preliminary data.</text>
</comment>
<accession>A0ABT7HM17</accession>
<sequence length="72" mass="8577">MKMYAMFYDGTIWRRINDVKNFYINGKPFKDVINNLNDVIRAYNHITIIYKDSQMFIPANKFILQVVGNEVI</sequence>
<dbReference type="EMBL" id="JASSPP010000007">
    <property type="protein sequence ID" value="MDK9580815.1"/>
    <property type="molecule type" value="Genomic_DNA"/>
</dbReference>
<name>A0ABT7HM17_9FUSO</name>
<protein>
    <submittedName>
        <fullName evidence="1">Uncharacterized protein</fullName>
    </submittedName>
</protein>
<evidence type="ECO:0000313" key="2">
    <source>
        <dbReference type="Proteomes" id="UP001225134"/>
    </source>
</evidence>
<reference evidence="1 2" key="1">
    <citation type="submission" date="2023-06" db="EMBL/GenBank/DDBJ databases">
        <title>Antibody response to the Sneathia vaginalis cytopathogenic toxin A during pregnancy.</title>
        <authorList>
            <person name="Mccoy Z.T."/>
            <person name="Serrano M.G."/>
            <person name="Spaine K."/>
            <person name="Edwards D.J."/>
            <person name="Buck G.A."/>
            <person name="Jefferson K."/>
        </authorList>
    </citation>
    <scope>NUCLEOTIDE SEQUENCE [LARGE SCALE GENOMIC DNA]</scope>
    <source>
        <strain evidence="1 2">CCUG 42621</strain>
    </source>
</reference>
<evidence type="ECO:0000313" key="1">
    <source>
        <dbReference type="EMBL" id="MDK9580815.1"/>
    </source>
</evidence>
<proteinExistence type="predicted"/>